<protein>
    <submittedName>
        <fullName evidence="2">Uncharacterized protein</fullName>
    </submittedName>
</protein>
<reference evidence="2 3" key="1">
    <citation type="submission" date="2017-03" db="EMBL/GenBank/DDBJ databases">
        <title>An alternative strategy for trypanosome survival in the mammalian bloodstream revealed through genome and transcriptome analysis of the ubiquitous bovine parasite Trypanosoma (Megatrypanum) theileri.</title>
        <authorList>
            <person name="Kelly S."/>
            <person name="Ivens A."/>
            <person name="Mott A."/>
            <person name="O'Neill E."/>
            <person name="Emms D."/>
            <person name="Macleod O."/>
            <person name="Voorheis P."/>
            <person name="Matthews J."/>
            <person name="Matthews K."/>
            <person name="Carrington M."/>
        </authorList>
    </citation>
    <scope>NUCLEOTIDE SEQUENCE [LARGE SCALE GENOMIC DNA]</scope>
    <source>
        <strain evidence="2">Edinburgh</strain>
    </source>
</reference>
<dbReference type="AlphaFoldDB" id="A0A1X0NZX9"/>
<evidence type="ECO:0000313" key="2">
    <source>
        <dbReference type="EMBL" id="ORC89710.1"/>
    </source>
</evidence>
<evidence type="ECO:0000256" key="1">
    <source>
        <dbReference type="SAM" id="Coils"/>
    </source>
</evidence>
<evidence type="ECO:0000313" key="3">
    <source>
        <dbReference type="Proteomes" id="UP000192257"/>
    </source>
</evidence>
<dbReference type="GeneID" id="39984733"/>
<dbReference type="EMBL" id="NBCO01000011">
    <property type="protein sequence ID" value="ORC89710.1"/>
    <property type="molecule type" value="Genomic_DNA"/>
</dbReference>
<dbReference type="InterPro" id="IPR011989">
    <property type="entry name" value="ARM-like"/>
</dbReference>
<dbReference type="VEuPathDB" id="TriTrypDB:TM35_000112440"/>
<keyword evidence="1" id="KW-0175">Coiled coil</keyword>
<dbReference type="OrthoDB" id="276864at2759"/>
<dbReference type="RefSeq" id="XP_028883776.1">
    <property type="nucleotide sequence ID" value="XM_029024953.1"/>
</dbReference>
<name>A0A1X0NZX9_9TRYP</name>
<organism evidence="2 3">
    <name type="scientific">Trypanosoma theileri</name>
    <dbReference type="NCBI Taxonomy" id="67003"/>
    <lineage>
        <taxon>Eukaryota</taxon>
        <taxon>Discoba</taxon>
        <taxon>Euglenozoa</taxon>
        <taxon>Kinetoplastea</taxon>
        <taxon>Metakinetoplastina</taxon>
        <taxon>Trypanosomatida</taxon>
        <taxon>Trypanosomatidae</taxon>
        <taxon>Trypanosoma</taxon>
    </lineage>
</organism>
<gene>
    <name evidence="2" type="ORF">TM35_000112440</name>
</gene>
<sequence length="418" mass="46391">MESPINPDVWRFLFHTTAAALSAATLFSLYHERYNVATSLDSLFYNLKSAKTDEESTDAVEAILSKLKEEAAQKKGLARLSALRHGGALVRLAALRKDGSNLHTVSAAIKTIVRVFGADAASRRQLYMLGGYRTLLLTLSEAHRQGLQELMEDTAQTLQTLTKVDDAEVVLESDVPAGAEGTYALACMPATVKMLRVLDPNCSILFLNALTGIFANVCTLRVGAVAVGRGVEGRSGMSYFLRLLEHGNQAVVEHCALTIRYLARAGQGHEEIANEENLQRLAENLTVNGDPRVTNSILTIILVMFDSKHGVTFFENLATKTDIIPSLFEIWCRSSEKMLRDRAEVLVQLLARVPQCTEVVHRFLERYRSQIADRRAKDEEARRKQLQQMRQSQMMQQMMMESMGMGGGMDLSMMMGGE</sequence>
<dbReference type="Gene3D" id="1.25.10.10">
    <property type="entry name" value="Leucine-rich Repeat Variant"/>
    <property type="match status" value="1"/>
</dbReference>
<dbReference type="SUPFAM" id="SSF48371">
    <property type="entry name" value="ARM repeat"/>
    <property type="match status" value="1"/>
</dbReference>
<proteinExistence type="predicted"/>
<accession>A0A1X0NZX9</accession>
<dbReference type="Proteomes" id="UP000192257">
    <property type="component" value="Unassembled WGS sequence"/>
</dbReference>
<feature type="coiled-coil region" evidence="1">
    <location>
        <begin position="369"/>
        <end position="396"/>
    </location>
</feature>
<dbReference type="InterPro" id="IPR016024">
    <property type="entry name" value="ARM-type_fold"/>
</dbReference>
<comment type="caution">
    <text evidence="2">The sequence shown here is derived from an EMBL/GenBank/DDBJ whole genome shotgun (WGS) entry which is preliminary data.</text>
</comment>
<keyword evidence="3" id="KW-1185">Reference proteome</keyword>